<evidence type="ECO:0000313" key="2">
    <source>
        <dbReference type="EMBL" id="ORE03356.1"/>
    </source>
</evidence>
<dbReference type="Proteomes" id="UP000242414">
    <property type="component" value="Unassembled WGS sequence"/>
</dbReference>
<reference evidence="2" key="1">
    <citation type="journal article" date="2016" name="Proc. Natl. Acad. Sci. U.S.A.">
        <title>Lipid metabolic changes in an early divergent fungus govern the establishment of a mutualistic symbiosis with endobacteria.</title>
        <authorList>
            <person name="Lastovetsky O.A."/>
            <person name="Gaspar M.L."/>
            <person name="Mondo S.J."/>
            <person name="LaButti K.M."/>
            <person name="Sandor L."/>
            <person name="Grigoriev I.V."/>
            <person name="Henry S.A."/>
            <person name="Pawlowska T.E."/>
        </authorList>
    </citation>
    <scope>NUCLEOTIDE SEQUENCE [LARGE SCALE GENOMIC DNA]</scope>
    <source>
        <strain evidence="2">ATCC 52814</strain>
    </source>
</reference>
<accession>A0A1X0QUD7</accession>
<name>A0A1X0QUD7_RHIZD</name>
<feature type="region of interest" description="Disordered" evidence="1">
    <location>
        <begin position="284"/>
        <end position="309"/>
    </location>
</feature>
<organism evidence="2">
    <name type="scientific">Rhizopus microsporus var. microsporus</name>
    <dbReference type="NCBI Taxonomy" id="86635"/>
    <lineage>
        <taxon>Eukaryota</taxon>
        <taxon>Fungi</taxon>
        <taxon>Fungi incertae sedis</taxon>
        <taxon>Mucoromycota</taxon>
        <taxon>Mucoromycotina</taxon>
        <taxon>Mucoromycetes</taxon>
        <taxon>Mucorales</taxon>
        <taxon>Mucorineae</taxon>
        <taxon>Rhizopodaceae</taxon>
        <taxon>Rhizopus</taxon>
    </lineage>
</organism>
<protein>
    <submittedName>
        <fullName evidence="2">Uncharacterized protein</fullName>
    </submittedName>
</protein>
<dbReference type="VEuPathDB" id="FungiDB:BCV72DRAFT_308264"/>
<feature type="compositionally biased region" description="Basic and acidic residues" evidence="1">
    <location>
        <begin position="290"/>
        <end position="309"/>
    </location>
</feature>
<gene>
    <name evidence="2" type="ORF">BCV72DRAFT_308264</name>
</gene>
<proteinExistence type="predicted"/>
<dbReference type="EMBL" id="KV922006">
    <property type="protein sequence ID" value="ORE03356.1"/>
    <property type="molecule type" value="Genomic_DNA"/>
</dbReference>
<evidence type="ECO:0000256" key="1">
    <source>
        <dbReference type="SAM" id="MobiDB-lite"/>
    </source>
</evidence>
<dbReference type="AlphaFoldDB" id="A0A1X0QUD7"/>
<sequence length="309" mass="35486">MHGLLSGCDTISGNLSLEQTRYTARFTVEYEATSYITNVTRRNHQGISGRCVAVGPGRRGMLYFVHENSTPEQLYRRILQALKAQDPDVVRAEQALSQQPSSTVSIEHFDRFLQARSKHSTVLSKFYGHTITNHDNGYPLFRKIRLSAYFNKQRAGQKLIQDLRVTFGEEAVLVMVNWSAPHARYHEPIRVLVSEGSSRNMGYKSILYTSTRLVRAVQQPQREPPHVPSCSKSTTVSTPAMAAPDRYRFWNRDVVACLNYMHILCGLRRNDMVPHRFRRVAVAPTRRQRRVDDQEQPRTRIRLDDDSPS</sequence>